<accession>A0AAI9FX04</accession>
<dbReference type="AlphaFoldDB" id="A0AAI9FX04"/>
<feature type="coiled-coil region" evidence="3">
    <location>
        <begin position="396"/>
        <end position="423"/>
    </location>
</feature>
<evidence type="ECO:0000256" key="2">
    <source>
        <dbReference type="ARBA" id="ARBA00022971"/>
    </source>
</evidence>
<sequence length="616" mass="68258">MVSLRETVRRGSAPDPGPLRRPPPMLAPLGASPKTRIGARTKIEMAIHHATVKAFSRGKGHSSTAAAAYRAGIVINDELTGIKHDYTRRSGVASVDMLAPQNAPEWARDPVACFNRSEMAETRLNARTARELEVALPAELNEAQRRALACDLGQMLVDRYQVAVLVAVHEPDKKGDERNHHVHLLMTPRQIGPEGLGARACAEFDARGGAGPEAIRILREAVAERINSHLERAQVAERVDHRSLAKQAHAAEADGHIGFAAVLAREATQHEGKAATAMRRRGEDSERGTVNNQIQNANRIELRDYLERLEKEGRVMATPRSHTQEAAQRERLAAVGKEVRQPHLGQFAVAPPRVQTRPVSVAQRAGRVGSGASRFPPSLKPALMKAASRLRSKIANKQADEAMARYEAEIEQLEMEARRLWLEGIDATVRQSLSTVATLFDMSSRAGAYPPRASYRNDMRELHSSLKQVARDTTRWERRLQAEVEADISLTEAKMKLETWERKNPKPSLWSGSRRDWAQRRRSGEERIERRRTRRDAARLATGLAAQVKYAAQAATSVEALDKLAASMLKRYPITADTAQPHKSQRPGTTPTRTLTEQLTRSGQQVSQGKQRGPCL</sequence>
<dbReference type="EMBL" id="ABLOJW010000035">
    <property type="protein sequence ID" value="EKT4094780.1"/>
    <property type="molecule type" value="Genomic_DNA"/>
</dbReference>
<keyword evidence="3" id="KW-0175">Coiled coil</keyword>
<feature type="compositionally biased region" description="Polar residues" evidence="4">
    <location>
        <begin position="601"/>
        <end position="610"/>
    </location>
</feature>
<dbReference type="Gene3D" id="3.30.930.30">
    <property type="match status" value="1"/>
</dbReference>
<evidence type="ECO:0000256" key="4">
    <source>
        <dbReference type="SAM" id="MobiDB-lite"/>
    </source>
</evidence>
<evidence type="ECO:0000256" key="1">
    <source>
        <dbReference type="ARBA" id="ARBA00010873"/>
    </source>
</evidence>
<gene>
    <name evidence="6" type="ORF">QEG23_004353</name>
</gene>
<feature type="compositionally biased region" description="Basic and acidic residues" evidence="4">
    <location>
        <begin position="513"/>
        <end position="529"/>
    </location>
</feature>
<evidence type="ECO:0000256" key="3">
    <source>
        <dbReference type="SAM" id="Coils"/>
    </source>
</evidence>
<comment type="similarity">
    <text evidence="1">Belongs to the MobA/MobL family.</text>
</comment>
<organism evidence="6 7">
    <name type="scientific">Stenotrophomonas maltophilia</name>
    <name type="common">Pseudomonas maltophilia</name>
    <name type="synonym">Xanthomonas maltophilia</name>
    <dbReference type="NCBI Taxonomy" id="40324"/>
    <lineage>
        <taxon>Bacteria</taxon>
        <taxon>Pseudomonadati</taxon>
        <taxon>Pseudomonadota</taxon>
        <taxon>Gammaproteobacteria</taxon>
        <taxon>Lysobacterales</taxon>
        <taxon>Lysobacteraceae</taxon>
        <taxon>Stenotrophomonas</taxon>
        <taxon>Stenotrophomonas maltophilia group</taxon>
    </lineage>
</organism>
<feature type="compositionally biased region" description="Low complexity" evidence="4">
    <location>
        <begin position="586"/>
        <end position="600"/>
    </location>
</feature>
<feature type="compositionally biased region" description="Pro residues" evidence="4">
    <location>
        <begin position="15"/>
        <end position="26"/>
    </location>
</feature>
<protein>
    <submittedName>
        <fullName evidence="6">MobA/MobL family protein</fullName>
    </submittedName>
</protein>
<evidence type="ECO:0000259" key="5">
    <source>
        <dbReference type="Pfam" id="PF03389"/>
    </source>
</evidence>
<reference evidence="6" key="1">
    <citation type="submission" date="2022-07" db="EMBL/GenBank/DDBJ databases">
        <authorList>
            <consortium name="DAFM: The Division of Animal and Food Microbiology"/>
        </authorList>
    </citation>
    <scope>NUCLEOTIDE SEQUENCE</scope>
    <source>
        <strain evidence="6">19MO01SH01-2</strain>
    </source>
</reference>
<keyword evidence="2" id="KW-0184">Conjugation</keyword>
<dbReference type="Proteomes" id="UP001218208">
    <property type="component" value="Unassembled WGS sequence"/>
</dbReference>
<dbReference type="Pfam" id="PF03389">
    <property type="entry name" value="MobA_MobL"/>
    <property type="match status" value="1"/>
</dbReference>
<proteinExistence type="inferred from homology"/>
<comment type="caution">
    <text evidence="6">The sequence shown here is derived from an EMBL/GenBank/DDBJ whole genome shotgun (WGS) entry which is preliminary data.</text>
</comment>
<evidence type="ECO:0000313" key="6">
    <source>
        <dbReference type="EMBL" id="EKT4094780.1"/>
    </source>
</evidence>
<feature type="region of interest" description="Disordered" evidence="4">
    <location>
        <begin position="575"/>
        <end position="616"/>
    </location>
</feature>
<feature type="domain" description="MobA/MobL protein" evidence="5">
    <location>
        <begin position="62"/>
        <end position="261"/>
    </location>
</feature>
<evidence type="ECO:0000313" key="7">
    <source>
        <dbReference type="Proteomes" id="UP001218208"/>
    </source>
</evidence>
<feature type="region of interest" description="Disordered" evidence="4">
    <location>
        <begin position="502"/>
        <end position="534"/>
    </location>
</feature>
<dbReference type="InterPro" id="IPR005053">
    <property type="entry name" value="MobA_MobL"/>
</dbReference>
<name>A0AAI9FX04_STEMA</name>
<feature type="region of interest" description="Disordered" evidence="4">
    <location>
        <begin position="1"/>
        <end position="33"/>
    </location>
</feature>